<gene>
    <name evidence="5" type="primary">CNB1</name>
    <name evidence="5" type="ORF">TRFO_09474</name>
</gene>
<dbReference type="Gene3D" id="1.10.238.10">
    <property type="entry name" value="EF-hand"/>
    <property type="match status" value="1"/>
</dbReference>
<dbReference type="VEuPathDB" id="TrichDB:TRFO_09474"/>
<evidence type="ECO:0000256" key="2">
    <source>
        <dbReference type="ARBA" id="ARBA00022837"/>
    </source>
</evidence>
<dbReference type="SMART" id="SM00054">
    <property type="entry name" value="EFh"/>
    <property type="match status" value="2"/>
</dbReference>
<keyword evidence="1" id="KW-0677">Repeat</keyword>
<dbReference type="InterPro" id="IPR045198">
    <property type="entry name" value="CNBL1-10"/>
</dbReference>
<dbReference type="Pfam" id="PF13833">
    <property type="entry name" value="EF-hand_8"/>
    <property type="match status" value="1"/>
</dbReference>
<accession>A0A1J4JIS4</accession>
<comment type="caution">
    <text evidence="5">The sequence shown here is derived from an EMBL/GenBank/DDBJ whole genome shotgun (WGS) entry which is preliminary data.</text>
</comment>
<organism evidence="5 6">
    <name type="scientific">Tritrichomonas foetus</name>
    <dbReference type="NCBI Taxonomy" id="1144522"/>
    <lineage>
        <taxon>Eukaryota</taxon>
        <taxon>Metamonada</taxon>
        <taxon>Parabasalia</taxon>
        <taxon>Tritrichomonadida</taxon>
        <taxon>Tritrichomonadidae</taxon>
        <taxon>Tritrichomonas</taxon>
    </lineage>
</organism>
<dbReference type="InterPro" id="IPR011992">
    <property type="entry name" value="EF-hand-dom_pair"/>
</dbReference>
<dbReference type="AlphaFoldDB" id="A0A1J4JIS4"/>
<dbReference type="PANTHER" id="PTHR23056:SF110">
    <property type="entry name" value="CALMODULIN"/>
    <property type="match status" value="1"/>
</dbReference>
<protein>
    <submittedName>
        <fullName evidence="5">Calcineurin subunit B</fullName>
    </submittedName>
</protein>
<reference evidence="5" key="1">
    <citation type="submission" date="2016-10" db="EMBL/GenBank/DDBJ databases">
        <authorList>
            <person name="Benchimol M."/>
            <person name="Almeida L.G."/>
            <person name="Vasconcelos A.T."/>
            <person name="Perreira-Neves A."/>
            <person name="Rosa I.A."/>
            <person name="Tasca T."/>
            <person name="Bogo M.R."/>
            <person name="de Souza W."/>
        </authorList>
    </citation>
    <scope>NUCLEOTIDE SEQUENCE [LARGE SCALE GENOMIC DNA]</scope>
    <source>
        <strain evidence="5">K</strain>
    </source>
</reference>
<dbReference type="InterPro" id="IPR018247">
    <property type="entry name" value="EF_Hand_1_Ca_BS"/>
</dbReference>
<dbReference type="OrthoDB" id="191686at2759"/>
<evidence type="ECO:0000256" key="3">
    <source>
        <dbReference type="SAM" id="MobiDB-lite"/>
    </source>
</evidence>
<dbReference type="PANTHER" id="PTHR23056">
    <property type="entry name" value="CALCINEURIN B"/>
    <property type="match status" value="1"/>
</dbReference>
<dbReference type="PROSITE" id="PS50222">
    <property type="entry name" value="EF_HAND_2"/>
    <property type="match status" value="2"/>
</dbReference>
<dbReference type="InterPro" id="IPR002048">
    <property type="entry name" value="EF_hand_dom"/>
</dbReference>
<evidence type="ECO:0000313" key="5">
    <source>
        <dbReference type="EMBL" id="OHS97459.1"/>
    </source>
</evidence>
<evidence type="ECO:0000313" key="6">
    <source>
        <dbReference type="Proteomes" id="UP000179807"/>
    </source>
</evidence>
<keyword evidence="6" id="KW-1185">Reference proteome</keyword>
<dbReference type="RefSeq" id="XP_068350596.1">
    <property type="nucleotide sequence ID" value="XM_068494890.1"/>
</dbReference>
<dbReference type="GO" id="GO:0019722">
    <property type="term" value="P:calcium-mediated signaling"/>
    <property type="evidence" value="ECO:0007669"/>
    <property type="project" value="InterPro"/>
</dbReference>
<dbReference type="Pfam" id="PF13499">
    <property type="entry name" value="EF-hand_7"/>
    <property type="match status" value="1"/>
</dbReference>
<name>A0A1J4JIS4_9EUKA</name>
<feature type="domain" description="EF-hand" evidence="4">
    <location>
        <begin position="72"/>
        <end position="107"/>
    </location>
</feature>
<dbReference type="PROSITE" id="PS00018">
    <property type="entry name" value="EF_HAND_1"/>
    <property type="match status" value="3"/>
</dbReference>
<sequence length="209" mass="23638">MGNKESIASLNGDTPDGPLTPEKMQEFTQRTQFSPKDIQHLLLVYRKIGGSTSDFGDGKIDEEEFLHSIKFSNEKIGRMMYQMLDTDGDHSVDFDEFVYGLNTFHPNAELNNKIVKCFKVYDSDGSGNVSKDEIKDIINISLENNTFMSMDEAHLDQLVDDLFEKYDTSGEDDMSLTDFTKMITCSPGILDAFEFDVSMLPTPDELKHS</sequence>
<keyword evidence="2" id="KW-0106">Calcium</keyword>
<dbReference type="SUPFAM" id="SSF47473">
    <property type="entry name" value="EF-hand"/>
    <property type="match status" value="1"/>
</dbReference>
<feature type="region of interest" description="Disordered" evidence="3">
    <location>
        <begin position="1"/>
        <end position="22"/>
    </location>
</feature>
<evidence type="ECO:0000259" key="4">
    <source>
        <dbReference type="PROSITE" id="PS50222"/>
    </source>
</evidence>
<dbReference type="PRINTS" id="PR00450">
    <property type="entry name" value="RECOVERIN"/>
</dbReference>
<dbReference type="EMBL" id="MLAK01001115">
    <property type="protein sequence ID" value="OHS97459.1"/>
    <property type="molecule type" value="Genomic_DNA"/>
</dbReference>
<dbReference type="GO" id="GO:0019900">
    <property type="term" value="F:kinase binding"/>
    <property type="evidence" value="ECO:0007669"/>
    <property type="project" value="InterPro"/>
</dbReference>
<proteinExistence type="predicted"/>
<dbReference type="GO" id="GO:0005509">
    <property type="term" value="F:calcium ion binding"/>
    <property type="evidence" value="ECO:0007669"/>
    <property type="project" value="InterPro"/>
</dbReference>
<feature type="domain" description="EF-hand" evidence="4">
    <location>
        <begin position="109"/>
        <end position="144"/>
    </location>
</feature>
<dbReference type="Proteomes" id="UP000179807">
    <property type="component" value="Unassembled WGS sequence"/>
</dbReference>
<feature type="compositionally biased region" description="Polar residues" evidence="3">
    <location>
        <begin position="1"/>
        <end position="12"/>
    </location>
</feature>
<dbReference type="GeneID" id="94829594"/>
<evidence type="ECO:0000256" key="1">
    <source>
        <dbReference type="ARBA" id="ARBA00022737"/>
    </source>
</evidence>